<dbReference type="AlphaFoldDB" id="A0A0F3GWV6"/>
<name>A0A0F3GWV6_9BACT</name>
<sequence length="60" mass="6622">MKLNIFHKFTIPGNWQIKAVADLDGDGKADVLWQETNTGDVAMWVMNGLSIVNGNYVVKG</sequence>
<organism evidence="2 3">
    <name type="scientific">Candidatus Magnetobacterium bavaricum</name>
    <dbReference type="NCBI Taxonomy" id="29290"/>
    <lineage>
        <taxon>Bacteria</taxon>
        <taxon>Pseudomonadati</taxon>
        <taxon>Nitrospirota</taxon>
        <taxon>Thermodesulfovibrionia</taxon>
        <taxon>Thermodesulfovibrionales</taxon>
        <taxon>Candidatus Magnetobacteriaceae</taxon>
        <taxon>Candidatus Magnetobacterium</taxon>
    </lineage>
</organism>
<comment type="caution">
    <text evidence="2">The sequence shown here is derived from an EMBL/GenBank/DDBJ whole genome shotgun (WGS) entry which is preliminary data.</text>
</comment>
<reference evidence="2 3" key="1">
    <citation type="submission" date="2015-02" db="EMBL/GenBank/DDBJ databases">
        <title>Single-cell genomics of uncultivated deep-branching MTB reveals a conserved set of magnetosome genes.</title>
        <authorList>
            <person name="Kolinko S."/>
            <person name="Richter M."/>
            <person name="Glockner F.O."/>
            <person name="Brachmann A."/>
            <person name="Schuler D."/>
        </authorList>
    </citation>
    <scope>NUCLEOTIDE SEQUENCE [LARGE SCALE GENOMIC DNA]</scope>
    <source>
        <strain evidence="2">TM-1</strain>
    </source>
</reference>
<dbReference type="InterPro" id="IPR013517">
    <property type="entry name" value="FG-GAP"/>
</dbReference>
<accession>A0A0F3GWV6</accession>
<dbReference type="Pfam" id="PF01839">
    <property type="entry name" value="FG-GAP"/>
    <property type="match status" value="1"/>
</dbReference>
<gene>
    <name evidence="2" type="ORF">MBAV_001479</name>
</gene>
<proteinExistence type="predicted"/>
<dbReference type="EMBL" id="LACI01000648">
    <property type="protein sequence ID" value="KJU86327.1"/>
    <property type="molecule type" value="Genomic_DNA"/>
</dbReference>
<keyword evidence="1" id="KW-0732">Signal</keyword>
<evidence type="ECO:0008006" key="4">
    <source>
        <dbReference type="Google" id="ProtNLM"/>
    </source>
</evidence>
<evidence type="ECO:0000313" key="3">
    <source>
        <dbReference type="Proteomes" id="UP000033423"/>
    </source>
</evidence>
<dbReference type="InterPro" id="IPR028994">
    <property type="entry name" value="Integrin_alpha_N"/>
</dbReference>
<dbReference type="Proteomes" id="UP000033423">
    <property type="component" value="Unassembled WGS sequence"/>
</dbReference>
<dbReference type="SUPFAM" id="SSF69318">
    <property type="entry name" value="Integrin alpha N-terminal domain"/>
    <property type="match status" value="1"/>
</dbReference>
<evidence type="ECO:0000256" key="1">
    <source>
        <dbReference type="ARBA" id="ARBA00022729"/>
    </source>
</evidence>
<protein>
    <recommendedName>
        <fullName evidence="4">FG-GAP repeat-containing protein</fullName>
    </recommendedName>
</protein>
<feature type="non-terminal residue" evidence="2">
    <location>
        <position position="60"/>
    </location>
</feature>
<evidence type="ECO:0000313" key="2">
    <source>
        <dbReference type="EMBL" id="KJU86327.1"/>
    </source>
</evidence>
<keyword evidence="3" id="KW-1185">Reference proteome</keyword>